<organism evidence="1">
    <name type="scientific">viral metagenome</name>
    <dbReference type="NCBI Taxonomy" id="1070528"/>
    <lineage>
        <taxon>unclassified sequences</taxon>
        <taxon>metagenomes</taxon>
        <taxon>organismal metagenomes</taxon>
    </lineage>
</organism>
<dbReference type="EMBL" id="MN740601">
    <property type="protein sequence ID" value="QHS78625.1"/>
    <property type="molecule type" value="Genomic_DNA"/>
</dbReference>
<name>A0A6C0AGY8_9ZZZZ</name>
<sequence>MNQETKGKVDDLSKILIDAFVRKHIFSQNNDINIFTLISSLILIYKTICDNDLVTESNPKQDISSILKNIKEIPCKENNMKSNNNQPFVHLDKMKSIYEFISQKYPNLHSIEIRDVFDIYANIKRIIES</sequence>
<dbReference type="AlphaFoldDB" id="A0A6C0AGY8"/>
<evidence type="ECO:0000313" key="1">
    <source>
        <dbReference type="EMBL" id="QHS78625.1"/>
    </source>
</evidence>
<proteinExistence type="predicted"/>
<reference evidence="1" key="1">
    <citation type="journal article" date="2020" name="Nature">
        <title>Giant virus diversity and host interactions through global metagenomics.</title>
        <authorList>
            <person name="Schulz F."/>
            <person name="Roux S."/>
            <person name="Paez-Espino D."/>
            <person name="Jungbluth S."/>
            <person name="Walsh D.A."/>
            <person name="Denef V.J."/>
            <person name="McMahon K.D."/>
            <person name="Konstantinidis K.T."/>
            <person name="Eloe-Fadrosh E.A."/>
            <person name="Kyrpides N.C."/>
            <person name="Woyke T."/>
        </authorList>
    </citation>
    <scope>NUCLEOTIDE SEQUENCE</scope>
    <source>
        <strain evidence="1">GVMAG-S-1024976-23</strain>
    </source>
</reference>
<protein>
    <submittedName>
        <fullName evidence="1">Uncharacterized protein</fullName>
    </submittedName>
</protein>
<accession>A0A6C0AGY8</accession>